<dbReference type="PANTHER" id="PTHR42791:SF1">
    <property type="entry name" value="N-ACETYLTRANSFERASE DOMAIN-CONTAINING PROTEIN"/>
    <property type="match status" value="1"/>
</dbReference>
<dbReference type="SUPFAM" id="SSF55729">
    <property type="entry name" value="Acyl-CoA N-acyltransferases (Nat)"/>
    <property type="match status" value="1"/>
</dbReference>
<dbReference type="PANTHER" id="PTHR42791">
    <property type="entry name" value="GNAT FAMILY ACETYLTRANSFERASE"/>
    <property type="match status" value="1"/>
</dbReference>
<protein>
    <submittedName>
        <fullName evidence="3">GNAT family N-acetyltransferase</fullName>
    </submittedName>
</protein>
<keyword evidence="3" id="KW-0808">Transferase</keyword>
<dbReference type="GO" id="GO:0016747">
    <property type="term" value="F:acyltransferase activity, transferring groups other than amino-acyl groups"/>
    <property type="evidence" value="ECO:0007669"/>
    <property type="project" value="InterPro"/>
</dbReference>
<sequence length="190" mass="20829">MIHRATPADYEALIAILTEAFTDDPIVTWLFPDPASRAELQATLYYRPLLTHPAAEADLISPDAGAAIWLPLATGQPPYGDQPAPTPRLQELGEALAQRHPHDQPYLYLLSMGVAAAHRGSGLGSAMLRHRRQYADLLGLGTYLEASSPRSRALYLRHGFQDHGTPVQLADGPPLWPMWRPSTPTTGDHQ</sequence>
<dbReference type="Gene3D" id="3.40.630.30">
    <property type="match status" value="1"/>
</dbReference>
<evidence type="ECO:0000313" key="3">
    <source>
        <dbReference type="EMBL" id="TKK80352.1"/>
    </source>
</evidence>
<dbReference type="PROSITE" id="PS51186">
    <property type="entry name" value="GNAT"/>
    <property type="match status" value="1"/>
</dbReference>
<dbReference type="RefSeq" id="WP_137255288.1">
    <property type="nucleotide sequence ID" value="NZ_JBHSPQ010000001.1"/>
</dbReference>
<dbReference type="CDD" id="cd04301">
    <property type="entry name" value="NAT_SF"/>
    <property type="match status" value="1"/>
</dbReference>
<feature type="domain" description="N-acetyltransferase" evidence="2">
    <location>
        <begin position="1"/>
        <end position="183"/>
    </location>
</feature>
<dbReference type="AlphaFoldDB" id="A0A4U3LX24"/>
<dbReference type="InterPro" id="IPR000182">
    <property type="entry name" value="GNAT_dom"/>
</dbReference>
<dbReference type="InterPro" id="IPR016181">
    <property type="entry name" value="Acyl_CoA_acyltransferase"/>
</dbReference>
<keyword evidence="4" id="KW-1185">Reference proteome</keyword>
<dbReference type="OrthoDB" id="9797456at2"/>
<dbReference type="InterPro" id="IPR052523">
    <property type="entry name" value="Trichothecene_AcTrans"/>
</dbReference>
<organism evidence="3 4">
    <name type="scientific">Kribbella jiaozuonensis</name>
    <dbReference type="NCBI Taxonomy" id="2575441"/>
    <lineage>
        <taxon>Bacteria</taxon>
        <taxon>Bacillati</taxon>
        <taxon>Actinomycetota</taxon>
        <taxon>Actinomycetes</taxon>
        <taxon>Propionibacteriales</taxon>
        <taxon>Kribbellaceae</taxon>
        <taxon>Kribbella</taxon>
    </lineage>
</organism>
<reference evidence="3 4" key="1">
    <citation type="submission" date="2019-04" db="EMBL/GenBank/DDBJ databases">
        <title>Kribbella sp. NEAU-THZ 27 nov., a novel actinomycete isolated from soil.</title>
        <authorList>
            <person name="Duan L."/>
        </authorList>
    </citation>
    <scope>NUCLEOTIDE SEQUENCE [LARGE SCALE GENOMIC DNA]</scope>
    <source>
        <strain evidence="4">NEAU-THZ27</strain>
    </source>
</reference>
<comment type="caution">
    <text evidence="3">The sequence shown here is derived from an EMBL/GenBank/DDBJ whole genome shotgun (WGS) entry which is preliminary data.</text>
</comment>
<accession>A0A4U3LX24</accession>
<dbReference type="EMBL" id="SZPZ01000002">
    <property type="protein sequence ID" value="TKK80352.1"/>
    <property type="molecule type" value="Genomic_DNA"/>
</dbReference>
<evidence type="ECO:0000313" key="4">
    <source>
        <dbReference type="Proteomes" id="UP000305836"/>
    </source>
</evidence>
<dbReference type="Proteomes" id="UP000305836">
    <property type="component" value="Unassembled WGS sequence"/>
</dbReference>
<proteinExistence type="predicted"/>
<gene>
    <name evidence="3" type="ORF">FDA38_18740</name>
</gene>
<evidence type="ECO:0000259" key="2">
    <source>
        <dbReference type="PROSITE" id="PS51186"/>
    </source>
</evidence>
<feature type="region of interest" description="Disordered" evidence="1">
    <location>
        <begin position="171"/>
        <end position="190"/>
    </location>
</feature>
<name>A0A4U3LX24_9ACTN</name>
<dbReference type="Pfam" id="PF00583">
    <property type="entry name" value="Acetyltransf_1"/>
    <property type="match status" value="1"/>
</dbReference>
<evidence type="ECO:0000256" key="1">
    <source>
        <dbReference type="SAM" id="MobiDB-lite"/>
    </source>
</evidence>